<dbReference type="UniPathway" id="UPA00989"/>
<evidence type="ECO:0000256" key="7">
    <source>
        <dbReference type="ARBA" id="ARBA00060552"/>
    </source>
</evidence>
<comment type="similarity">
    <text evidence="8 9">Belongs to the class I-like SAM-binding methyltransferase superfamily. TrmB family.</text>
</comment>
<evidence type="ECO:0000256" key="3">
    <source>
        <dbReference type="ARBA" id="ARBA00022603"/>
    </source>
</evidence>
<sequence>MSDQNTPSDDKKRRSIRSFVLRTGRMTPGQQKAYDNHWPSKGLLLADGMIDYAQVFGRQAPVVLEIGFGMGASLVEMAKAAPEQDFIGVEVHVPGVGKLLHGMEEQGVDNIRVYCDDAVEVLKQCIADNSLDRIQIYFPDPWHKKKHHKRRLIQAHFVQALRSKLNVGGVLHLATDWEHYAEHMMEVMAAAEGFSNQADEYCFSDRPGYRPITKFEKRGERLGHGVWDLLFEKTA</sequence>
<dbReference type="InterPro" id="IPR003358">
    <property type="entry name" value="tRNA_(Gua-N-7)_MeTrfase_Trmb"/>
</dbReference>
<dbReference type="InterPro" id="IPR055361">
    <property type="entry name" value="tRNA_methyltr_TrmB_bact"/>
</dbReference>
<feature type="binding site" evidence="9">
    <location>
        <position position="140"/>
    </location>
    <ligand>
        <name>S-adenosyl-L-methionine</name>
        <dbReference type="ChEBI" id="CHEBI:59789"/>
    </ligand>
</feature>
<keyword evidence="11" id="KW-1185">Reference proteome</keyword>
<feature type="binding site" evidence="9">
    <location>
        <position position="176"/>
    </location>
    <ligand>
        <name>substrate</name>
    </ligand>
</feature>
<dbReference type="PANTHER" id="PTHR23417">
    <property type="entry name" value="3-DEOXY-D-MANNO-OCTULOSONIC-ACID TRANSFERASE/TRNA GUANINE-N 7 - -METHYLTRANSFERASE"/>
    <property type="match status" value="1"/>
</dbReference>
<organism evidence="10 11">
    <name type="scientific">Oceanicoccus sagamiensis</name>
    <dbReference type="NCBI Taxonomy" id="716816"/>
    <lineage>
        <taxon>Bacteria</taxon>
        <taxon>Pseudomonadati</taxon>
        <taxon>Pseudomonadota</taxon>
        <taxon>Gammaproteobacteria</taxon>
        <taxon>Cellvibrionales</taxon>
        <taxon>Spongiibacteraceae</taxon>
        <taxon>Oceanicoccus</taxon>
    </lineage>
</organism>
<dbReference type="KEGG" id="osg:BST96_08675"/>
<reference evidence="10 11" key="1">
    <citation type="submission" date="2016-11" db="EMBL/GenBank/DDBJ databases">
        <title>Trade-off between light-utilization and light-protection in marine flavobacteria.</title>
        <authorList>
            <person name="Kumagai Y."/>
        </authorList>
    </citation>
    <scope>NUCLEOTIDE SEQUENCE [LARGE SCALE GENOMIC DNA]</scope>
    <source>
        <strain evidence="10 11">NBRC 107125</strain>
    </source>
</reference>
<proteinExistence type="inferred from homology"/>
<evidence type="ECO:0000256" key="6">
    <source>
        <dbReference type="ARBA" id="ARBA00022694"/>
    </source>
</evidence>
<gene>
    <name evidence="9" type="primary">trmB</name>
    <name evidence="10" type="ORF">BST96_08675</name>
</gene>
<evidence type="ECO:0000313" key="10">
    <source>
        <dbReference type="EMBL" id="ARN74186.1"/>
    </source>
</evidence>
<dbReference type="EMBL" id="CP019343">
    <property type="protein sequence ID" value="ARN74186.1"/>
    <property type="molecule type" value="Genomic_DNA"/>
</dbReference>
<dbReference type="EC" id="2.1.1.33" evidence="9"/>
<dbReference type="GO" id="GO:0043527">
    <property type="term" value="C:tRNA methyltransferase complex"/>
    <property type="evidence" value="ECO:0007669"/>
    <property type="project" value="TreeGrafter"/>
</dbReference>
<dbReference type="OrthoDB" id="9802090at2"/>
<dbReference type="GO" id="GO:0008176">
    <property type="term" value="F:tRNA (guanine(46)-N7)-methyltransferase activity"/>
    <property type="evidence" value="ECO:0007669"/>
    <property type="project" value="UniProtKB-UniRule"/>
</dbReference>
<feature type="binding site" evidence="9">
    <location>
        <position position="117"/>
    </location>
    <ligand>
        <name>S-adenosyl-L-methionine</name>
        <dbReference type="ChEBI" id="CHEBI:59789"/>
    </ligand>
</feature>
<dbReference type="PANTHER" id="PTHR23417:SF14">
    <property type="entry name" value="PENTACOTRIPEPTIDE-REPEAT REGION OF PRORP DOMAIN-CONTAINING PROTEIN"/>
    <property type="match status" value="1"/>
</dbReference>
<feature type="binding site" evidence="9">
    <location>
        <position position="90"/>
    </location>
    <ligand>
        <name>S-adenosyl-L-methionine</name>
        <dbReference type="ChEBI" id="CHEBI:59789"/>
    </ligand>
</feature>
<keyword evidence="6 9" id="KW-0819">tRNA processing</keyword>
<dbReference type="FunFam" id="3.40.50.150:FF:000035">
    <property type="entry name" value="tRNA (guanine-N(7)-)-methyltransferase"/>
    <property type="match status" value="1"/>
</dbReference>
<dbReference type="Pfam" id="PF02390">
    <property type="entry name" value="Methyltransf_4"/>
    <property type="match status" value="1"/>
</dbReference>
<dbReference type="STRING" id="716816.BST96_08675"/>
<dbReference type="Proteomes" id="UP000193450">
    <property type="component" value="Chromosome"/>
</dbReference>
<comment type="catalytic activity">
    <reaction evidence="1 9">
        <text>guanosine(46) in tRNA + S-adenosyl-L-methionine = N(7)-methylguanosine(46) in tRNA + S-adenosyl-L-homocysteine</text>
        <dbReference type="Rhea" id="RHEA:42708"/>
        <dbReference type="Rhea" id="RHEA-COMP:10188"/>
        <dbReference type="Rhea" id="RHEA-COMP:10189"/>
        <dbReference type="ChEBI" id="CHEBI:57856"/>
        <dbReference type="ChEBI" id="CHEBI:59789"/>
        <dbReference type="ChEBI" id="CHEBI:74269"/>
        <dbReference type="ChEBI" id="CHEBI:74480"/>
        <dbReference type="EC" id="2.1.1.33"/>
    </reaction>
</comment>
<keyword evidence="4 9" id="KW-0808">Transferase</keyword>
<accession>A0A1X9N940</accession>
<evidence type="ECO:0000256" key="9">
    <source>
        <dbReference type="HAMAP-Rule" id="MF_01057"/>
    </source>
</evidence>
<evidence type="ECO:0000256" key="2">
    <source>
        <dbReference type="ARBA" id="ARBA00003015"/>
    </source>
</evidence>
<feature type="binding site" evidence="9">
    <location>
        <begin position="213"/>
        <end position="216"/>
    </location>
    <ligand>
        <name>substrate</name>
    </ligand>
</feature>
<dbReference type="CDD" id="cd02440">
    <property type="entry name" value="AdoMet_MTases"/>
    <property type="match status" value="1"/>
</dbReference>
<dbReference type="RefSeq" id="WP_085758320.1">
    <property type="nucleotide sequence ID" value="NZ_CP019343.1"/>
</dbReference>
<protein>
    <recommendedName>
        <fullName evidence="9">tRNA (guanine-N(7)-)-methyltransferase</fullName>
        <ecNumber evidence="9">2.1.1.33</ecNumber>
    </recommendedName>
    <alternativeName>
        <fullName evidence="9">tRNA (guanine(46)-N(7))-methyltransferase</fullName>
    </alternativeName>
    <alternativeName>
        <fullName evidence="9">tRNA(m7G46)-methyltransferase</fullName>
    </alternativeName>
</protein>
<feature type="binding site" evidence="9">
    <location>
        <position position="65"/>
    </location>
    <ligand>
        <name>S-adenosyl-L-methionine</name>
        <dbReference type="ChEBI" id="CHEBI:59789"/>
    </ligand>
</feature>
<dbReference type="SUPFAM" id="SSF53335">
    <property type="entry name" value="S-adenosyl-L-methionine-dependent methyltransferases"/>
    <property type="match status" value="1"/>
</dbReference>
<keyword evidence="3 9" id="KW-0489">Methyltransferase</keyword>
<dbReference type="InterPro" id="IPR029063">
    <property type="entry name" value="SAM-dependent_MTases_sf"/>
</dbReference>
<comment type="function">
    <text evidence="2 9">Catalyzes the formation of N(7)-methylguanine at position 46 (m7G46) in tRNA.</text>
</comment>
<comment type="caution">
    <text evidence="9">Lacks conserved residue(s) required for the propagation of feature annotation.</text>
</comment>
<dbReference type="HAMAP" id="MF_01057">
    <property type="entry name" value="tRNA_methyltr_TrmB"/>
    <property type="match status" value="1"/>
</dbReference>
<dbReference type="AlphaFoldDB" id="A0A1X9N940"/>
<dbReference type="NCBIfam" id="TIGR00091">
    <property type="entry name" value="tRNA (guanosine(46)-N7)-methyltransferase TrmB"/>
    <property type="match status" value="1"/>
</dbReference>
<comment type="pathway">
    <text evidence="7 9">tRNA modification; N(7)-methylguanine-tRNA biosynthesis.</text>
</comment>
<dbReference type="PROSITE" id="PS51625">
    <property type="entry name" value="SAM_MT_TRMB"/>
    <property type="match status" value="1"/>
</dbReference>
<name>A0A1X9N940_9GAMM</name>
<evidence type="ECO:0000256" key="4">
    <source>
        <dbReference type="ARBA" id="ARBA00022679"/>
    </source>
</evidence>
<evidence type="ECO:0000256" key="5">
    <source>
        <dbReference type="ARBA" id="ARBA00022691"/>
    </source>
</evidence>
<evidence type="ECO:0000256" key="8">
    <source>
        <dbReference type="ARBA" id="ARBA00060767"/>
    </source>
</evidence>
<feature type="binding site" evidence="9">
    <location>
        <position position="144"/>
    </location>
    <ligand>
        <name>substrate</name>
    </ligand>
</feature>
<keyword evidence="5 9" id="KW-0949">S-adenosyl-L-methionine</keyword>
<evidence type="ECO:0000256" key="1">
    <source>
        <dbReference type="ARBA" id="ARBA00000142"/>
    </source>
</evidence>
<evidence type="ECO:0000313" key="11">
    <source>
        <dbReference type="Proteomes" id="UP000193450"/>
    </source>
</evidence>
<dbReference type="Gene3D" id="3.40.50.150">
    <property type="entry name" value="Vaccinia Virus protein VP39"/>
    <property type="match status" value="1"/>
</dbReference>